<accession>A0A926VCG3</accession>
<evidence type="ECO:0000313" key="1">
    <source>
        <dbReference type="EMBL" id="MBD2181020.1"/>
    </source>
</evidence>
<protein>
    <submittedName>
        <fullName evidence="1">Uncharacterized protein</fullName>
    </submittedName>
</protein>
<dbReference type="EMBL" id="JACJPW010000015">
    <property type="protein sequence ID" value="MBD2181020.1"/>
    <property type="molecule type" value="Genomic_DNA"/>
</dbReference>
<comment type="caution">
    <text evidence="1">The sequence shown here is derived from an EMBL/GenBank/DDBJ whole genome shotgun (WGS) entry which is preliminary data.</text>
</comment>
<proteinExistence type="predicted"/>
<sequence length="114" mass="13386">MARLPEEIITTVLGLQRQLLERLDEATATEFVIQEQFGETSETIDYFEQLQNSRERADRYYSRLYLTLRRIYESQPTATRDTLELLYQFIAEAEAVLAATDATIKEIRRDFNLS</sequence>
<gene>
    <name evidence="1" type="ORF">H6G03_07890</name>
</gene>
<reference evidence="1" key="1">
    <citation type="journal article" date="2015" name="ISME J.">
        <title>Draft Genome Sequence of Streptomyces incarnatus NRRL8089, which Produces the Nucleoside Antibiotic Sinefungin.</title>
        <authorList>
            <person name="Oshima K."/>
            <person name="Hattori M."/>
            <person name="Shimizu H."/>
            <person name="Fukuda K."/>
            <person name="Nemoto M."/>
            <person name="Inagaki K."/>
            <person name="Tamura T."/>
        </authorList>
    </citation>
    <scope>NUCLEOTIDE SEQUENCE</scope>
    <source>
        <strain evidence="1">FACHB-1375</strain>
    </source>
</reference>
<evidence type="ECO:0000313" key="2">
    <source>
        <dbReference type="Proteomes" id="UP000641646"/>
    </source>
</evidence>
<keyword evidence="2" id="KW-1185">Reference proteome</keyword>
<name>A0A926VCG3_9CYAN</name>
<organism evidence="1 2">
    <name type="scientific">Aerosakkonema funiforme FACHB-1375</name>
    <dbReference type="NCBI Taxonomy" id="2949571"/>
    <lineage>
        <taxon>Bacteria</taxon>
        <taxon>Bacillati</taxon>
        <taxon>Cyanobacteriota</taxon>
        <taxon>Cyanophyceae</taxon>
        <taxon>Oscillatoriophycideae</taxon>
        <taxon>Aerosakkonematales</taxon>
        <taxon>Aerosakkonemataceae</taxon>
        <taxon>Aerosakkonema</taxon>
    </lineage>
</organism>
<reference evidence="1" key="2">
    <citation type="submission" date="2020-08" db="EMBL/GenBank/DDBJ databases">
        <authorList>
            <person name="Chen M."/>
            <person name="Teng W."/>
            <person name="Zhao L."/>
            <person name="Hu C."/>
            <person name="Zhou Y."/>
            <person name="Han B."/>
            <person name="Song L."/>
            <person name="Shu W."/>
        </authorList>
    </citation>
    <scope>NUCLEOTIDE SEQUENCE</scope>
    <source>
        <strain evidence="1">FACHB-1375</strain>
    </source>
</reference>
<dbReference type="Proteomes" id="UP000641646">
    <property type="component" value="Unassembled WGS sequence"/>
</dbReference>
<dbReference type="RefSeq" id="WP_190463784.1">
    <property type="nucleotide sequence ID" value="NZ_JACJPW010000015.1"/>
</dbReference>
<dbReference type="AlphaFoldDB" id="A0A926VCG3"/>